<dbReference type="GO" id="GO:0003676">
    <property type="term" value="F:nucleic acid binding"/>
    <property type="evidence" value="ECO:0007669"/>
    <property type="project" value="InterPro"/>
</dbReference>
<keyword evidence="4" id="KW-1185">Reference proteome</keyword>
<feature type="transmembrane region" description="Helical" evidence="1">
    <location>
        <begin position="119"/>
        <end position="139"/>
    </location>
</feature>
<evidence type="ECO:0000313" key="3">
    <source>
        <dbReference type="EMBL" id="OSC96537.1"/>
    </source>
</evidence>
<dbReference type="PROSITE" id="PS50879">
    <property type="entry name" value="RNASE_H_1"/>
    <property type="match status" value="1"/>
</dbReference>
<dbReference type="Proteomes" id="UP000193067">
    <property type="component" value="Unassembled WGS sequence"/>
</dbReference>
<dbReference type="EMBL" id="KZ084177">
    <property type="protein sequence ID" value="OSC96537.1"/>
    <property type="molecule type" value="Genomic_DNA"/>
</dbReference>
<sequence>MDDVALVTTGKTCDVCHDKVRSFMDREGGAQQWSHSHNSMFSLDKFGLLNCKAQQKRIGLGPPLHLSDGTSIAPADHHRFLGVLVDQALCFKQHVAAAYAKGSRLVSQIRRLATARNGLTMQAFGFYLAVVVPSMLYAADTFMTPLRTLEGHTWQHGSVGHVRRLAAVQRQALLAMTGALRSAPTDALEAHARLLPFDLLVDKLCHRAAVRLCALPDSHPLAPHVRRAGAPFVKSHRSALHELLDAYRLWPDHKTMEGIQVTRLHPRWQPRHRVHILDNRDKAAAEDEAWGMHRAYRVYTDGSDFKGGVGAAALLYVPGRAQPKVLQLHLGPSSQHTVYEAELVVILLGMELL</sequence>
<dbReference type="OrthoDB" id="2745559at2759"/>
<evidence type="ECO:0000256" key="1">
    <source>
        <dbReference type="SAM" id="Phobius"/>
    </source>
</evidence>
<dbReference type="PANTHER" id="PTHR33481">
    <property type="entry name" value="REVERSE TRANSCRIPTASE"/>
    <property type="match status" value="1"/>
</dbReference>
<organism evidence="3 4">
    <name type="scientific">Trametes coccinea (strain BRFM310)</name>
    <name type="common">Pycnoporus coccineus</name>
    <dbReference type="NCBI Taxonomy" id="1353009"/>
    <lineage>
        <taxon>Eukaryota</taxon>
        <taxon>Fungi</taxon>
        <taxon>Dikarya</taxon>
        <taxon>Basidiomycota</taxon>
        <taxon>Agaricomycotina</taxon>
        <taxon>Agaricomycetes</taxon>
        <taxon>Polyporales</taxon>
        <taxon>Polyporaceae</taxon>
        <taxon>Trametes</taxon>
    </lineage>
</organism>
<dbReference type="STRING" id="1353009.A0A1Y2I5W5"/>
<keyword evidence="1" id="KW-1133">Transmembrane helix</keyword>
<evidence type="ECO:0000313" key="4">
    <source>
        <dbReference type="Proteomes" id="UP000193067"/>
    </source>
</evidence>
<dbReference type="InterPro" id="IPR002156">
    <property type="entry name" value="RNaseH_domain"/>
</dbReference>
<gene>
    <name evidence="3" type="ORF">PYCCODRAFT_1379002</name>
</gene>
<keyword evidence="1" id="KW-0812">Transmembrane</keyword>
<keyword evidence="1" id="KW-0472">Membrane</keyword>
<name>A0A1Y2I5W5_TRAC3</name>
<dbReference type="GO" id="GO:0004523">
    <property type="term" value="F:RNA-DNA hybrid ribonuclease activity"/>
    <property type="evidence" value="ECO:0007669"/>
    <property type="project" value="InterPro"/>
</dbReference>
<dbReference type="AlphaFoldDB" id="A0A1Y2I5W5"/>
<proteinExistence type="predicted"/>
<protein>
    <recommendedName>
        <fullName evidence="2">RNase H type-1 domain-containing protein</fullName>
    </recommendedName>
</protein>
<reference evidence="3 4" key="1">
    <citation type="journal article" date="2015" name="Biotechnol. Biofuels">
        <title>Enhanced degradation of softwood versus hardwood by the white-rot fungus Pycnoporus coccineus.</title>
        <authorList>
            <person name="Couturier M."/>
            <person name="Navarro D."/>
            <person name="Chevret D."/>
            <person name="Henrissat B."/>
            <person name="Piumi F."/>
            <person name="Ruiz-Duenas F.J."/>
            <person name="Martinez A.T."/>
            <person name="Grigoriev I.V."/>
            <person name="Riley R."/>
            <person name="Lipzen A."/>
            <person name="Berrin J.G."/>
            <person name="Master E.R."/>
            <person name="Rosso M.N."/>
        </authorList>
    </citation>
    <scope>NUCLEOTIDE SEQUENCE [LARGE SCALE GENOMIC DNA]</scope>
    <source>
        <strain evidence="3 4">BRFM310</strain>
    </source>
</reference>
<feature type="domain" description="RNase H type-1" evidence="2">
    <location>
        <begin position="292"/>
        <end position="353"/>
    </location>
</feature>
<feature type="non-terminal residue" evidence="3">
    <location>
        <position position="353"/>
    </location>
</feature>
<evidence type="ECO:0000259" key="2">
    <source>
        <dbReference type="PROSITE" id="PS50879"/>
    </source>
</evidence>
<dbReference type="PANTHER" id="PTHR33481:SF1">
    <property type="entry name" value="ENDONUCLEASE_EXONUCLEASE_PHOSPHATASE DOMAIN-CONTAINING PROTEIN-RELATED"/>
    <property type="match status" value="1"/>
</dbReference>
<accession>A0A1Y2I5W5</accession>